<dbReference type="Gene3D" id="1.50.10.100">
    <property type="entry name" value="Chondroitin AC/alginate lyase"/>
    <property type="match status" value="1"/>
</dbReference>
<feature type="domain" description="Heparinase II/III-like C-terminal" evidence="3">
    <location>
        <begin position="496"/>
        <end position="704"/>
    </location>
</feature>
<dbReference type="AlphaFoldDB" id="A0A1T4TT16"/>
<dbReference type="OrthoDB" id="9772435at2"/>
<name>A0A1T4TT16_9BACT</name>
<comment type="subcellular location">
    <subcellularLocation>
        <location evidence="1">Cell envelope</location>
    </subcellularLocation>
</comment>
<evidence type="ECO:0000256" key="1">
    <source>
        <dbReference type="ARBA" id="ARBA00004196"/>
    </source>
</evidence>
<evidence type="ECO:0000313" key="6">
    <source>
        <dbReference type="Proteomes" id="UP000190367"/>
    </source>
</evidence>
<evidence type="ECO:0000259" key="3">
    <source>
        <dbReference type="Pfam" id="PF07940"/>
    </source>
</evidence>
<dbReference type="Gene3D" id="2.70.98.70">
    <property type="match status" value="1"/>
</dbReference>
<dbReference type="GO" id="GO:0016829">
    <property type="term" value="F:lyase activity"/>
    <property type="evidence" value="ECO:0007669"/>
    <property type="project" value="InterPro"/>
</dbReference>
<evidence type="ECO:0000313" key="5">
    <source>
        <dbReference type="EMBL" id="SKA43481.1"/>
    </source>
</evidence>
<evidence type="ECO:0000259" key="4">
    <source>
        <dbReference type="Pfam" id="PF16332"/>
    </source>
</evidence>
<feature type="signal peptide" evidence="2">
    <location>
        <begin position="1"/>
        <end position="21"/>
    </location>
</feature>
<accession>A0A1T4TT16</accession>
<dbReference type="InterPro" id="IPR008929">
    <property type="entry name" value="Chondroitin_lyas"/>
</dbReference>
<gene>
    <name evidence="5" type="ORF">SAMN04488128_106198</name>
</gene>
<dbReference type="EMBL" id="FUWZ01000006">
    <property type="protein sequence ID" value="SKA43481.1"/>
    <property type="molecule type" value="Genomic_DNA"/>
</dbReference>
<dbReference type="Proteomes" id="UP000190367">
    <property type="component" value="Unassembled WGS sequence"/>
</dbReference>
<sequence>MHRSFRWPAFFAVMLSLSATAQQLPDANQNITAPFLHMRERSWPFPANGATDPQALLWPAVAGRNTRYVVRYSQDSLFPAGRTQLSDTLPWAMYALHTPLPAGKWYWQYASRAYDKDEWRWWPRQYFFVSAPTATPTLPQMMEKARKPHPRLWNMQAQLTGFRHANRNDAEAIALLRSADKLLNAPLPEEKPTRPRDTTGMTTRQQEKMIEFMYHGFGEKVAQPVRQLCIAYWLSGDARYATEAVRRAMHLASLDPAGYGTRDDFNNGNVMEGMAWAYDMAYDRLTAAQRTTLQQAILRRGSGIYRNLTNRFELQLCDNHIWQHILRNFTISAIALAHDAPPANQWLQYAYEVWSARFPVLGTTDGGWHESNGYFRVNFVSLAYLSLLFGDLSGVDYFTAPWMQNLPYYLLYSYPPASASVAMGDMHENLSTTARTPAVFAEALSRKVHNPYFNWYVHTIQQQFPDYFRRDKDFVLFRLLVKNTPRPEIISPAALPASRTFPDIGLTMMHSHIDDARKDLMASLSANPFGSSGHGHASQNAFNVNYGGKLIFGGSGFYSNFSDAHNLLHYRNTRAYCTILADSLGQRIGENGYGWMPRHIAGKRIQYTLGDASNAYGPVTAPFWLGHFELNHLQPNRQNGFGDAGVTRYRRHMLMLDSNIIVLYDELAAKQPVKWTWQAHSPYTIRQGDGNTFSVNEPNVKAGVHVYAHTKTSMIVHQRFNAPAINWKGKTDDEGNIVPFTDQWHCGITTAPSRQARLLTVMQVGAPDVATLSVTQQNGEWRVGPWHIVAELDDNKAPLLYIFNDDQTTALHYGSGHFPQGQHRYQHSTVLTENGQSAETIDVLPAIIKTR</sequence>
<proteinExistence type="predicted"/>
<dbReference type="InterPro" id="IPR013783">
    <property type="entry name" value="Ig-like_fold"/>
</dbReference>
<dbReference type="RefSeq" id="WP_078672561.1">
    <property type="nucleotide sequence ID" value="NZ_FUWZ01000006.1"/>
</dbReference>
<evidence type="ECO:0000256" key="2">
    <source>
        <dbReference type="SAM" id="SignalP"/>
    </source>
</evidence>
<dbReference type="SUPFAM" id="SSF48230">
    <property type="entry name" value="Chondroitin AC/alginate lyase"/>
    <property type="match status" value="1"/>
</dbReference>
<dbReference type="InterPro" id="IPR032518">
    <property type="entry name" value="HepII_N"/>
</dbReference>
<organism evidence="5 6">
    <name type="scientific">Chitinophaga eiseniae</name>
    <dbReference type="NCBI Taxonomy" id="634771"/>
    <lineage>
        <taxon>Bacteria</taxon>
        <taxon>Pseudomonadati</taxon>
        <taxon>Bacteroidota</taxon>
        <taxon>Chitinophagia</taxon>
        <taxon>Chitinophagales</taxon>
        <taxon>Chitinophagaceae</taxon>
        <taxon>Chitinophaga</taxon>
    </lineage>
</organism>
<dbReference type="GO" id="GO:0030313">
    <property type="term" value="C:cell envelope"/>
    <property type="evidence" value="ECO:0007669"/>
    <property type="project" value="UniProtKB-SubCell"/>
</dbReference>
<keyword evidence="6" id="KW-1185">Reference proteome</keyword>
<keyword evidence="2" id="KW-0732">Signal</keyword>
<protein>
    <submittedName>
        <fullName evidence="5">Heparinase II/III-like protein</fullName>
    </submittedName>
</protein>
<feature type="chain" id="PRO_5013227745" evidence="2">
    <location>
        <begin position="22"/>
        <end position="851"/>
    </location>
</feature>
<dbReference type="InterPro" id="IPR012480">
    <property type="entry name" value="Hepar_II_III_C"/>
</dbReference>
<dbReference type="Gene3D" id="2.60.40.10">
    <property type="entry name" value="Immunoglobulins"/>
    <property type="match status" value="1"/>
</dbReference>
<dbReference type="Pfam" id="PF07940">
    <property type="entry name" value="Hepar_II_III_C"/>
    <property type="match status" value="1"/>
</dbReference>
<feature type="domain" description="Heparinase II N-terminal" evidence="4">
    <location>
        <begin position="36"/>
        <end position="482"/>
    </location>
</feature>
<reference evidence="6" key="1">
    <citation type="submission" date="2017-02" db="EMBL/GenBank/DDBJ databases">
        <authorList>
            <person name="Varghese N."/>
            <person name="Submissions S."/>
        </authorList>
    </citation>
    <scope>NUCLEOTIDE SEQUENCE [LARGE SCALE GENOMIC DNA]</scope>
    <source>
        <strain evidence="6">DSM 22224</strain>
    </source>
</reference>
<dbReference type="Pfam" id="PF16332">
    <property type="entry name" value="DUF4962"/>
    <property type="match status" value="1"/>
</dbReference>
<dbReference type="STRING" id="634771.SAMN04488128_106198"/>